<protein>
    <submittedName>
        <fullName evidence="2">Uncharacterized protein</fullName>
    </submittedName>
</protein>
<dbReference type="AlphaFoldDB" id="A0AAV4AAY3"/>
<dbReference type="EMBL" id="BLXT01003748">
    <property type="protein sequence ID" value="GFO05481.1"/>
    <property type="molecule type" value="Genomic_DNA"/>
</dbReference>
<accession>A0AAV4AAY3</accession>
<organism evidence="2 3">
    <name type="scientific">Plakobranchus ocellatus</name>
    <dbReference type="NCBI Taxonomy" id="259542"/>
    <lineage>
        <taxon>Eukaryota</taxon>
        <taxon>Metazoa</taxon>
        <taxon>Spiralia</taxon>
        <taxon>Lophotrochozoa</taxon>
        <taxon>Mollusca</taxon>
        <taxon>Gastropoda</taxon>
        <taxon>Heterobranchia</taxon>
        <taxon>Euthyneura</taxon>
        <taxon>Panpulmonata</taxon>
        <taxon>Sacoglossa</taxon>
        <taxon>Placobranchoidea</taxon>
        <taxon>Plakobranchidae</taxon>
        <taxon>Plakobranchus</taxon>
    </lineage>
</organism>
<evidence type="ECO:0000256" key="1">
    <source>
        <dbReference type="SAM" id="MobiDB-lite"/>
    </source>
</evidence>
<dbReference type="Proteomes" id="UP000735302">
    <property type="component" value="Unassembled WGS sequence"/>
</dbReference>
<feature type="region of interest" description="Disordered" evidence="1">
    <location>
        <begin position="87"/>
        <end position="108"/>
    </location>
</feature>
<sequence length="128" mass="13645">MGGILLKLHTLLSYTSVKRRRNSLVSSGLGNELIKGSSALFGVGVISELELATAENCADDLGESASYCSTNITFKTWTQRRRIVSTWGKEGREKKGGGEGERDTGVGNATEAVLEKMPVLVAIVTKGI</sequence>
<comment type="caution">
    <text evidence="2">The sequence shown here is derived from an EMBL/GenBank/DDBJ whole genome shotgun (WGS) entry which is preliminary data.</text>
</comment>
<gene>
    <name evidence="2" type="ORF">PoB_003198600</name>
</gene>
<name>A0AAV4AAY3_9GAST</name>
<reference evidence="2 3" key="1">
    <citation type="journal article" date="2021" name="Elife">
        <title>Chloroplast acquisition without the gene transfer in kleptoplastic sea slugs, Plakobranchus ocellatus.</title>
        <authorList>
            <person name="Maeda T."/>
            <person name="Takahashi S."/>
            <person name="Yoshida T."/>
            <person name="Shimamura S."/>
            <person name="Takaki Y."/>
            <person name="Nagai Y."/>
            <person name="Toyoda A."/>
            <person name="Suzuki Y."/>
            <person name="Arimoto A."/>
            <person name="Ishii H."/>
            <person name="Satoh N."/>
            <person name="Nishiyama T."/>
            <person name="Hasebe M."/>
            <person name="Maruyama T."/>
            <person name="Minagawa J."/>
            <person name="Obokata J."/>
            <person name="Shigenobu S."/>
        </authorList>
    </citation>
    <scope>NUCLEOTIDE SEQUENCE [LARGE SCALE GENOMIC DNA]</scope>
</reference>
<evidence type="ECO:0000313" key="2">
    <source>
        <dbReference type="EMBL" id="GFO05481.1"/>
    </source>
</evidence>
<proteinExistence type="predicted"/>
<feature type="compositionally biased region" description="Basic and acidic residues" evidence="1">
    <location>
        <begin position="89"/>
        <end position="104"/>
    </location>
</feature>
<evidence type="ECO:0000313" key="3">
    <source>
        <dbReference type="Proteomes" id="UP000735302"/>
    </source>
</evidence>
<keyword evidence="3" id="KW-1185">Reference proteome</keyword>